<dbReference type="Proteomes" id="UP000005226">
    <property type="component" value="Chromosome 14"/>
</dbReference>
<evidence type="ECO:0000313" key="3">
    <source>
        <dbReference type="Ensembl" id="ENSTRUP00000067861.1"/>
    </source>
</evidence>
<gene>
    <name evidence="3" type="primary">LOC115252476</name>
</gene>
<feature type="chain" id="PRO_5025370305" description="Interleukin" evidence="2">
    <location>
        <begin position="23"/>
        <end position="178"/>
    </location>
</feature>
<accession>A0A674N2R7</accession>
<evidence type="ECO:0000256" key="1">
    <source>
        <dbReference type="SAM" id="MobiDB-lite"/>
    </source>
</evidence>
<feature type="region of interest" description="Disordered" evidence="1">
    <location>
        <begin position="136"/>
        <end position="167"/>
    </location>
</feature>
<dbReference type="InterPro" id="IPR009079">
    <property type="entry name" value="4_helix_cytokine-like_core"/>
</dbReference>
<feature type="signal peptide" evidence="2">
    <location>
        <begin position="1"/>
        <end position="22"/>
    </location>
</feature>
<dbReference type="AlphaFoldDB" id="A0A674N2R7"/>
<keyword evidence="4" id="KW-1185">Reference proteome</keyword>
<keyword evidence="2" id="KW-0732">Signal</keyword>
<evidence type="ECO:0000313" key="4">
    <source>
        <dbReference type="Proteomes" id="UP000005226"/>
    </source>
</evidence>
<dbReference type="Gene3D" id="1.20.1250.70">
    <property type="entry name" value="Interleukin-15/Interleukin-21"/>
    <property type="match status" value="1"/>
</dbReference>
<evidence type="ECO:0000256" key="2">
    <source>
        <dbReference type="SAM" id="SignalP"/>
    </source>
</evidence>
<reference evidence="3" key="2">
    <citation type="submission" date="2025-08" db="UniProtKB">
        <authorList>
            <consortium name="Ensembl"/>
        </authorList>
    </citation>
    <scope>IDENTIFICATION</scope>
</reference>
<reference evidence="3 4" key="1">
    <citation type="journal article" date="2011" name="Genome Biol. Evol.">
        <title>Integration of the genetic map and genome assembly of fugu facilitates insights into distinct features of genome evolution in teleosts and mammals.</title>
        <authorList>
            <person name="Kai W."/>
            <person name="Kikuchi K."/>
            <person name="Tohari S."/>
            <person name="Chew A.K."/>
            <person name="Tay A."/>
            <person name="Fujiwara A."/>
            <person name="Hosoya S."/>
            <person name="Suetake H."/>
            <person name="Naruse K."/>
            <person name="Brenner S."/>
            <person name="Suzuki Y."/>
            <person name="Venkatesh B."/>
        </authorList>
    </citation>
    <scope>NUCLEOTIDE SEQUENCE [LARGE SCALE GENOMIC DNA]</scope>
</reference>
<reference evidence="3" key="3">
    <citation type="submission" date="2025-09" db="UniProtKB">
        <authorList>
            <consortium name="Ensembl"/>
        </authorList>
    </citation>
    <scope>IDENTIFICATION</scope>
</reference>
<organism evidence="3 4">
    <name type="scientific">Takifugu rubripes</name>
    <name type="common">Japanese pufferfish</name>
    <name type="synonym">Fugu rubripes</name>
    <dbReference type="NCBI Taxonomy" id="31033"/>
    <lineage>
        <taxon>Eukaryota</taxon>
        <taxon>Metazoa</taxon>
        <taxon>Chordata</taxon>
        <taxon>Craniata</taxon>
        <taxon>Vertebrata</taxon>
        <taxon>Euteleostomi</taxon>
        <taxon>Actinopterygii</taxon>
        <taxon>Neopterygii</taxon>
        <taxon>Teleostei</taxon>
        <taxon>Neoteleostei</taxon>
        <taxon>Acanthomorphata</taxon>
        <taxon>Eupercaria</taxon>
        <taxon>Tetraodontiformes</taxon>
        <taxon>Tetradontoidea</taxon>
        <taxon>Tetraodontidae</taxon>
        <taxon>Takifugu</taxon>
    </lineage>
</organism>
<dbReference type="SUPFAM" id="SSF47266">
    <property type="entry name" value="4-helical cytokines"/>
    <property type="match status" value="1"/>
</dbReference>
<dbReference type="InParanoid" id="A0A674N2R7"/>
<name>A0A674N2R7_TAKRU</name>
<feature type="compositionally biased region" description="Basic and acidic residues" evidence="1">
    <location>
        <begin position="152"/>
        <end position="167"/>
    </location>
</feature>
<proteinExistence type="predicted"/>
<evidence type="ECO:0008006" key="5">
    <source>
        <dbReference type="Google" id="ProtNLM"/>
    </source>
</evidence>
<protein>
    <recommendedName>
        <fullName evidence="5">Interleukin</fullName>
    </recommendedName>
</protein>
<dbReference type="GeneTree" id="ENSGT00390000016264"/>
<sequence>MENFIRINVWLGILCLCFPANPFPLHLEDSNIDVIREDEPDSKFYTPANDDHHCIIVALECVAAELKTVRRECEDPEDVIGVAEEFLTHTIQKLKNEIQLKPMCSTCESWPEKPLTNFLDARNPCYSKSSLGRFHRQRAAEDQATGAGAPENARERQRASESVRERPALLYIASSKKT</sequence>
<dbReference type="Ensembl" id="ENSTRUT00000063733.1">
    <property type="protein sequence ID" value="ENSTRUP00000067861.1"/>
    <property type="gene ID" value="ENSTRUG00000029258.1"/>
</dbReference>